<dbReference type="GO" id="GO:0005634">
    <property type="term" value="C:nucleus"/>
    <property type="evidence" value="ECO:0007669"/>
    <property type="project" value="TreeGrafter"/>
</dbReference>
<dbReference type="GO" id="GO:0005737">
    <property type="term" value="C:cytoplasm"/>
    <property type="evidence" value="ECO:0007669"/>
    <property type="project" value="TreeGrafter"/>
</dbReference>
<dbReference type="InterPro" id="IPR020472">
    <property type="entry name" value="WD40_PAC1"/>
</dbReference>
<dbReference type="GO" id="GO:0043161">
    <property type="term" value="P:proteasome-mediated ubiquitin-dependent protein catabolic process"/>
    <property type="evidence" value="ECO:0007669"/>
    <property type="project" value="TreeGrafter"/>
</dbReference>
<evidence type="ECO:0000256" key="2">
    <source>
        <dbReference type="ARBA" id="ARBA00022574"/>
    </source>
</evidence>
<dbReference type="PROSITE" id="PS50294">
    <property type="entry name" value="WD_REPEATS_REGION"/>
    <property type="match status" value="3"/>
</dbReference>
<comment type="caution">
    <text evidence="9">The sequence shown here is derived from an EMBL/GenBank/DDBJ whole genome shotgun (WGS) entry which is preliminary data.</text>
</comment>
<dbReference type="SUPFAM" id="SSF46565">
    <property type="entry name" value="Chaperone J-domain"/>
    <property type="match status" value="1"/>
</dbReference>
<dbReference type="InterPro" id="IPR001680">
    <property type="entry name" value="WD40_rpt"/>
</dbReference>
<feature type="compositionally biased region" description="Polar residues" evidence="6">
    <location>
        <begin position="1071"/>
        <end position="1090"/>
    </location>
</feature>
<dbReference type="SMART" id="SM00028">
    <property type="entry name" value="TPR"/>
    <property type="match status" value="5"/>
</dbReference>
<dbReference type="InterPro" id="IPR036322">
    <property type="entry name" value="WD40_repeat_dom_sf"/>
</dbReference>
<dbReference type="GO" id="GO:0043130">
    <property type="term" value="F:ubiquitin binding"/>
    <property type="evidence" value="ECO:0007669"/>
    <property type="project" value="TreeGrafter"/>
</dbReference>
<feature type="domain" description="F-box" evidence="8">
    <location>
        <begin position="848"/>
        <end position="895"/>
    </location>
</feature>
<evidence type="ECO:0000313" key="9">
    <source>
        <dbReference type="EMBL" id="KAF8757841.1"/>
    </source>
</evidence>
<dbReference type="PROSITE" id="PS50076">
    <property type="entry name" value="DNAJ_2"/>
    <property type="match status" value="1"/>
</dbReference>
<evidence type="ECO:0000313" key="10">
    <source>
        <dbReference type="Proteomes" id="UP000614334"/>
    </source>
</evidence>
<dbReference type="PROSITE" id="PS50005">
    <property type="entry name" value="TPR"/>
    <property type="match status" value="2"/>
</dbReference>
<dbReference type="SMART" id="SM00271">
    <property type="entry name" value="DnaJ"/>
    <property type="match status" value="1"/>
</dbReference>
<keyword evidence="3" id="KW-0677">Repeat</keyword>
<dbReference type="GO" id="GO:0010992">
    <property type="term" value="P:ubiquitin recycling"/>
    <property type="evidence" value="ECO:0007669"/>
    <property type="project" value="TreeGrafter"/>
</dbReference>
<dbReference type="Gene3D" id="1.20.1280.50">
    <property type="match status" value="1"/>
</dbReference>
<dbReference type="Gene3D" id="1.10.287.110">
    <property type="entry name" value="DnaJ domain"/>
    <property type="match status" value="1"/>
</dbReference>
<proteinExistence type="predicted"/>
<dbReference type="InterPro" id="IPR015943">
    <property type="entry name" value="WD40/YVTN_repeat-like_dom_sf"/>
</dbReference>
<feature type="repeat" description="TPR" evidence="5">
    <location>
        <begin position="120"/>
        <end position="153"/>
    </location>
</feature>
<feature type="region of interest" description="Disordered" evidence="6">
    <location>
        <begin position="1068"/>
        <end position="1090"/>
    </location>
</feature>
<dbReference type="SMART" id="SM00320">
    <property type="entry name" value="WD40"/>
    <property type="match status" value="7"/>
</dbReference>
<feature type="repeat" description="WD" evidence="4">
    <location>
        <begin position="1302"/>
        <end position="1341"/>
    </location>
</feature>
<sequence length="1383" mass="151271">MNHQDETHILNSSRPRIDAAGVCQLPVHSSTFFTEPPAGRLTDIPIFPLHLPTTHSVSKDGRQQEEKSGAAYVRSQEASCCRECDYNWCDRGPIVIPDDEMESSSDTDTGPDQLDLAAQAEIIKERGNDQFRKGQYESAIESYSKAISAHESQRTKLPNQPCRIVYGAQKVQPSAIRLPNSSVSAVCESSTKTLLRLARCHLALGDVPACLAALRDLPDSTPGVQDVRKRAEGLELHLKRFKDAKDKNEWGAARLASSKLSDCGRRRTRSMENAVSDALRLAPNSSEVLTLRGLILFLTNQIPKAIQHAQQALRLDPDCTPARQLLRRAKEVERVKEEGNTFFKAGRLGEAVERYGEALEVIGQAQSEGGGGHLRAILLSNRATAQFKLKQLEPALEDTNASLALNPDSYKALRTRARIHIELEHYEDAVRDFKAAQESAESDGAAGGEVRSIAEEVRKAEVLLKRSKTKDYYKILNVARDCSDPEIKKAYRRESLIHHPDKRRRRYDMGVDEDGESAGGGMGGMGDPMMGMQMNLAEMLAQMQGGGRGGFGGFGGFGGGGGFPGGGGGGFPGGGHTHGCASLFFVANLDFLFRDLVKLGNMATTAAPLASLNSLGSNTRSPSAGPSKYRGAVVEDLQLPPAFALSRSEHVVKAIELAYDRDFSYIPLERKPVGYINVADLKTKWEAGSANPSDLISNYMTKFARGTGVEYTVITPETPLEELEAFLETTDFAIVTDWNRKFVLGVATKDDLSFRQHHRLPRIAWNPHPLVTEYCARSRLLSPNAGPFSPSRLAQTTPSTDLIQPRRPAVLLPPLSLPAAEFVTQLIQACDVDQLVHANALIQPRLKRDFLRELPLEVSLYVLSLIGDAKTLARAAQVSRFWNALVADEWTWKVLCDQAGYGSPKSGPGMGPVPRYDELVRGMRRLSITTTAPGSGPSSDMPCYPFPASSIPRQLTHQYHYKLAYLTARNWLKGGRILRAHNSSDDGVVTSVAMDDEWIVVGLANHRIHVFSSRTGRLVRTLVGHTLGVWTLGLVSRGGVLKTAEGEEERTPEQVACDAQVTPGALLGGCSTENTESRTNGQPDASNASAGGSEWAIVVSGGCDREVRVWDLTTGLVSSCSLTVFQLSSLRYYVATACMSLKDIHPPFDALKSSTRADAVSGSRDTTVRVWDIARGREVHVLQGHTDSVRCLEVAGKLAVSGSYDATCRLWDVDSGECLRVFRGHYHEVYSVAFDGELLATGSLDSHVRIWSASTGDCIALLQGHTSLVGQIQLLGNILVTGGSDGRVIVYDTATLETVHRISAHDNSVTCLQFDERYMVSGGSDGSVKMYDMKTGQFVREMTTPCEAVWRVSFRDDKCVMMCRRSGRTVMEIWTFRPTDEEM</sequence>
<protein>
    <submittedName>
        <fullName evidence="9">TPR-like protein</fullName>
    </submittedName>
</protein>
<dbReference type="InterPro" id="IPR011990">
    <property type="entry name" value="TPR-like_helical_dom_sf"/>
</dbReference>
<evidence type="ECO:0000259" key="8">
    <source>
        <dbReference type="PROSITE" id="PS50181"/>
    </source>
</evidence>
<evidence type="ECO:0000256" key="3">
    <source>
        <dbReference type="ARBA" id="ARBA00022737"/>
    </source>
</evidence>
<dbReference type="Gene3D" id="1.25.40.10">
    <property type="entry name" value="Tetratricopeptide repeat domain"/>
    <property type="match status" value="2"/>
</dbReference>
<dbReference type="PRINTS" id="PR00320">
    <property type="entry name" value="GPROTEINBRPT"/>
</dbReference>
<dbReference type="CDD" id="cd00200">
    <property type="entry name" value="WD40"/>
    <property type="match status" value="1"/>
</dbReference>
<feature type="repeat" description="TPR" evidence="5">
    <location>
        <begin position="286"/>
        <end position="319"/>
    </location>
</feature>
<dbReference type="SUPFAM" id="SSF48452">
    <property type="entry name" value="TPR-like"/>
    <property type="match status" value="2"/>
</dbReference>
<dbReference type="Gene3D" id="2.130.10.10">
    <property type="entry name" value="YVTN repeat-like/Quinoprotein amine dehydrogenase"/>
    <property type="match status" value="1"/>
</dbReference>
<evidence type="ECO:0000259" key="7">
    <source>
        <dbReference type="PROSITE" id="PS50076"/>
    </source>
</evidence>
<dbReference type="PROSITE" id="PS00678">
    <property type="entry name" value="WD_REPEATS_1"/>
    <property type="match status" value="2"/>
</dbReference>
<dbReference type="InterPro" id="IPR036047">
    <property type="entry name" value="F-box-like_dom_sf"/>
</dbReference>
<dbReference type="InterPro" id="IPR001623">
    <property type="entry name" value="DnaJ_domain"/>
</dbReference>
<dbReference type="PROSITE" id="PS50181">
    <property type="entry name" value="FBOX"/>
    <property type="match status" value="1"/>
</dbReference>
<dbReference type="SUPFAM" id="SSF81383">
    <property type="entry name" value="F-box domain"/>
    <property type="match status" value="1"/>
</dbReference>
<reference evidence="9" key="1">
    <citation type="submission" date="2020-09" db="EMBL/GenBank/DDBJ databases">
        <title>Comparative genome analyses of four rice-infecting Rhizoctonia solani isolates reveal extensive enrichment of homogalacturonan modification genes.</title>
        <authorList>
            <person name="Lee D.-Y."/>
            <person name="Jeon J."/>
            <person name="Kim K.-T."/>
            <person name="Cheong K."/>
            <person name="Song H."/>
            <person name="Choi G."/>
            <person name="Ko J."/>
            <person name="Opiyo S.O."/>
            <person name="Zuo S."/>
            <person name="Madhav S."/>
            <person name="Lee Y.-H."/>
            <person name="Wang G.-L."/>
        </authorList>
    </citation>
    <scope>NUCLEOTIDE SEQUENCE</scope>
    <source>
        <strain evidence="9">AG1-IA B2</strain>
    </source>
</reference>
<evidence type="ECO:0000256" key="5">
    <source>
        <dbReference type="PROSITE-ProRule" id="PRU00339"/>
    </source>
</evidence>
<dbReference type="InterPro" id="IPR001810">
    <property type="entry name" value="F-box_dom"/>
</dbReference>
<dbReference type="SUPFAM" id="SSF50978">
    <property type="entry name" value="WD40 repeat-like"/>
    <property type="match status" value="1"/>
</dbReference>
<dbReference type="Gene3D" id="3.10.580.10">
    <property type="entry name" value="CBS-domain"/>
    <property type="match status" value="1"/>
</dbReference>
<accession>A0A8H7IHB8</accession>
<dbReference type="PROSITE" id="PS50082">
    <property type="entry name" value="WD_REPEATS_2"/>
    <property type="match status" value="6"/>
</dbReference>
<dbReference type="PANTHER" id="PTHR19849:SF0">
    <property type="entry name" value="PHOSPHOLIPASE A-2-ACTIVATING PROTEIN"/>
    <property type="match status" value="1"/>
</dbReference>
<organism evidence="9 10">
    <name type="scientific">Rhizoctonia solani</name>
    <dbReference type="NCBI Taxonomy" id="456999"/>
    <lineage>
        <taxon>Eukaryota</taxon>
        <taxon>Fungi</taxon>
        <taxon>Dikarya</taxon>
        <taxon>Basidiomycota</taxon>
        <taxon>Agaricomycotina</taxon>
        <taxon>Agaricomycetes</taxon>
        <taxon>Cantharellales</taxon>
        <taxon>Ceratobasidiaceae</taxon>
        <taxon>Rhizoctonia</taxon>
    </lineage>
</organism>
<evidence type="ECO:0000256" key="1">
    <source>
        <dbReference type="ARBA" id="ARBA00022490"/>
    </source>
</evidence>
<dbReference type="PANTHER" id="PTHR19849">
    <property type="entry name" value="PHOSPHOLIPASE A-2-ACTIVATING PROTEIN"/>
    <property type="match status" value="1"/>
</dbReference>
<dbReference type="InterPro" id="IPR036869">
    <property type="entry name" value="J_dom_sf"/>
</dbReference>
<dbReference type="Pfam" id="PF00400">
    <property type="entry name" value="WD40"/>
    <property type="match status" value="4"/>
</dbReference>
<feature type="repeat" description="WD" evidence="4">
    <location>
        <begin position="1262"/>
        <end position="1301"/>
    </location>
</feature>
<dbReference type="Pfam" id="PF12937">
    <property type="entry name" value="F-box-like"/>
    <property type="match status" value="1"/>
</dbReference>
<evidence type="ECO:0000256" key="4">
    <source>
        <dbReference type="PROSITE-ProRule" id="PRU00221"/>
    </source>
</evidence>
<dbReference type="EMBL" id="JACYCF010000004">
    <property type="protein sequence ID" value="KAF8757841.1"/>
    <property type="molecule type" value="Genomic_DNA"/>
</dbReference>
<dbReference type="InterPro" id="IPR019775">
    <property type="entry name" value="WD40_repeat_CS"/>
</dbReference>
<keyword evidence="2 4" id="KW-0853">WD repeat</keyword>
<dbReference type="Pfam" id="PF00226">
    <property type="entry name" value="DnaJ"/>
    <property type="match status" value="1"/>
</dbReference>
<evidence type="ECO:0000256" key="6">
    <source>
        <dbReference type="SAM" id="MobiDB-lite"/>
    </source>
</evidence>
<keyword evidence="1" id="KW-0963">Cytoplasm</keyword>
<name>A0A8H7IHB8_9AGAM</name>
<dbReference type="PRINTS" id="PR00625">
    <property type="entry name" value="JDOMAIN"/>
</dbReference>
<feature type="repeat" description="WD" evidence="4">
    <location>
        <begin position="1182"/>
        <end position="1221"/>
    </location>
</feature>
<feature type="repeat" description="WD" evidence="4">
    <location>
        <begin position="1098"/>
        <end position="1115"/>
    </location>
</feature>
<feature type="repeat" description="WD" evidence="4">
    <location>
        <begin position="1160"/>
        <end position="1181"/>
    </location>
</feature>
<dbReference type="SUPFAM" id="SSF54631">
    <property type="entry name" value="CBS-domain pair"/>
    <property type="match status" value="1"/>
</dbReference>
<feature type="repeat" description="WD" evidence="4">
    <location>
        <begin position="1222"/>
        <end position="1261"/>
    </location>
</feature>
<dbReference type="Proteomes" id="UP000614334">
    <property type="component" value="Unassembled WGS sequence"/>
</dbReference>
<dbReference type="InterPro" id="IPR046342">
    <property type="entry name" value="CBS_dom_sf"/>
</dbReference>
<gene>
    <name evidence="9" type="ORF">RHS01_03542</name>
</gene>
<dbReference type="InterPro" id="IPR019734">
    <property type="entry name" value="TPR_rpt"/>
</dbReference>
<feature type="domain" description="J" evidence="7">
    <location>
        <begin position="471"/>
        <end position="555"/>
    </location>
</feature>
<keyword evidence="5" id="KW-0802">TPR repeat</keyword>
<dbReference type="CDD" id="cd06257">
    <property type="entry name" value="DnaJ"/>
    <property type="match status" value="1"/>
</dbReference>